<reference evidence="1 2" key="1">
    <citation type="submission" date="2018-03" db="EMBL/GenBank/DDBJ databases">
        <title>Genomic Encyclopedia of Archaeal and Bacterial Type Strains, Phase II (KMG-II): from individual species to whole genera.</title>
        <authorList>
            <person name="Goeker M."/>
        </authorList>
    </citation>
    <scope>NUCLEOTIDE SEQUENCE [LARGE SCALE GENOMIC DNA]</scope>
    <source>
        <strain evidence="1 2">DSM 45211</strain>
    </source>
</reference>
<dbReference type="Gene3D" id="3.40.50.1000">
    <property type="entry name" value="HAD superfamily/HAD-like"/>
    <property type="match status" value="1"/>
</dbReference>
<dbReference type="SUPFAM" id="SSF56784">
    <property type="entry name" value="HAD-like"/>
    <property type="match status" value="1"/>
</dbReference>
<dbReference type="PANTHER" id="PTHR43481:SF4">
    <property type="entry name" value="GLYCEROL-1-PHOSPHATE PHOSPHOHYDROLASE 1-RELATED"/>
    <property type="match status" value="1"/>
</dbReference>
<dbReference type="Gene3D" id="1.10.150.240">
    <property type="entry name" value="Putative phosphatase, domain 2"/>
    <property type="match status" value="1"/>
</dbReference>
<dbReference type="InterPro" id="IPR051806">
    <property type="entry name" value="HAD-like_SPP"/>
</dbReference>
<protein>
    <submittedName>
        <fullName evidence="1">Sugar-phosphatase</fullName>
    </submittedName>
</protein>
<dbReference type="Pfam" id="PF00702">
    <property type="entry name" value="Hydrolase"/>
    <property type="match status" value="1"/>
</dbReference>
<gene>
    <name evidence="1" type="ORF">CLV30_11046</name>
</gene>
<name>A0A2P8DYV1_9ACTN</name>
<dbReference type="PANTHER" id="PTHR43481">
    <property type="entry name" value="FRUCTOSE-1-PHOSPHATE PHOSPHATASE"/>
    <property type="match status" value="1"/>
</dbReference>
<dbReference type="CDD" id="cd07505">
    <property type="entry name" value="HAD_BPGM-like"/>
    <property type="match status" value="1"/>
</dbReference>
<dbReference type="InterPro" id="IPR023214">
    <property type="entry name" value="HAD_sf"/>
</dbReference>
<proteinExistence type="predicted"/>
<dbReference type="Proteomes" id="UP000243528">
    <property type="component" value="Unassembled WGS sequence"/>
</dbReference>
<dbReference type="RefSeq" id="WP_129711049.1">
    <property type="nucleotide sequence ID" value="NZ_PYGE01000010.1"/>
</dbReference>
<dbReference type="GO" id="GO:0050308">
    <property type="term" value="F:sugar-phosphatase activity"/>
    <property type="evidence" value="ECO:0007669"/>
    <property type="project" value="TreeGrafter"/>
</dbReference>
<dbReference type="InterPro" id="IPR036412">
    <property type="entry name" value="HAD-like_sf"/>
</dbReference>
<dbReference type="SFLD" id="SFLDS00003">
    <property type="entry name" value="Haloacid_Dehalogenase"/>
    <property type="match status" value="1"/>
</dbReference>
<dbReference type="EMBL" id="PYGE01000010">
    <property type="protein sequence ID" value="PSL02393.1"/>
    <property type="molecule type" value="Genomic_DNA"/>
</dbReference>
<accession>A0A2P8DYV1</accession>
<comment type="caution">
    <text evidence="1">The sequence shown here is derived from an EMBL/GenBank/DDBJ whole genome shotgun (WGS) entry which is preliminary data.</text>
</comment>
<dbReference type="PRINTS" id="PR00413">
    <property type="entry name" value="HADHALOGNASE"/>
</dbReference>
<dbReference type="SFLD" id="SFLDG01129">
    <property type="entry name" value="C1.5:_HAD__Beta-PGM__Phosphata"/>
    <property type="match status" value="1"/>
</dbReference>
<dbReference type="AlphaFoldDB" id="A0A2P8DYV1"/>
<dbReference type="NCBIfam" id="TIGR01509">
    <property type="entry name" value="HAD-SF-IA-v3"/>
    <property type="match status" value="1"/>
</dbReference>
<evidence type="ECO:0000313" key="1">
    <source>
        <dbReference type="EMBL" id="PSL02393.1"/>
    </source>
</evidence>
<dbReference type="OrthoDB" id="9793014at2"/>
<evidence type="ECO:0000313" key="2">
    <source>
        <dbReference type="Proteomes" id="UP000243528"/>
    </source>
</evidence>
<organism evidence="1 2">
    <name type="scientific">Haloactinopolyspora alba</name>
    <dbReference type="NCBI Taxonomy" id="648780"/>
    <lineage>
        <taxon>Bacteria</taxon>
        <taxon>Bacillati</taxon>
        <taxon>Actinomycetota</taxon>
        <taxon>Actinomycetes</taxon>
        <taxon>Jiangellales</taxon>
        <taxon>Jiangellaceae</taxon>
        <taxon>Haloactinopolyspora</taxon>
    </lineage>
</organism>
<dbReference type="InterPro" id="IPR006439">
    <property type="entry name" value="HAD-SF_hydro_IA"/>
</dbReference>
<sequence length="215" mass="22039">MTGTPWSAALFDLDGTLVDSEQASQAAYGAYFASRGWDVAPEVRRQFSGRRGSDVFATLPGPWSGEDPAMLAASVVMHLDHDTHPPRPIPGAAEWVRLLHGIGVPIALVTSADRAWAEYALGDLLGVRDCFTALVTSDDTAVGKPDPAPYEAGAAALGTDPGTAVAVEDTVAGIRSALAAGVGHVIGVTSGSDRPTLLDGGAHRVVATLAELGDG</sequence>
<keyword evidence="2" id="KW-1185">Reference proteome</keyword>
<dbReference type="InterPro" id="IPR023198">
    <property type="entry name" value="PGP-like_dom2"/>
</dbReference>